<name>A0AA86PXK3_9EUKA</name>
<keyword evidence="7" id="KW-1185">Reference proteome</keyword>
<dbReference type="EMBL" id="CAXDID020000080">
    <property type="protein sequence ID" value="CAL6018385.1"/>
    <property type="molecule type" value="Genomic_DNA"/>
</dbReference>
<reference evidence="2" key="1">
    <citation type="submission" date="2023-06" db="EMBL/GenBank/DDBJ databases">
        <authorList>
            <person name="Kurt Z."/>
        </authorList>
    </citation>
    <scope>NUCLEOTIDE SEQUENCE</scope>
</reference>
<evidence type="ECO:0000313" key="2">
    <source>
        <dbReference type="EMBL" id="CAI9946671.1"/>
    </source>
</evidence>
<dbReference type="EMBL" id="CATOUU010001090">
    <property type="protein sequence ID" value="CAI9971338.1"/>
    <property type="molecule type" value="Genomic_DNA"/>
</dbReference>
<dbReference type="SUPFAM" id="SSF46785">
    <property type="entry name" value="Winged helix' DNA-binding domain"/>
    <property type="match status" value="1"/>
</dbReference>
<proteinExistence type="inferred from homology"/>
<sequence>MSLLFSQLNQQAINQSKTNQNMYFEKTAQIFKKFQLQLEQFAQENLHKIDKDKDLRQQFSQLCTELGIDPLSSSSSIFSKLIGNFYFTLATKLMDYCDRQQSSQVLLANFISDFNKKLIQKNQISKEDVLKTIKIIQQLSPDYKIEQIKGQDYLVFSSETTDQDMLAFKQFIGSKAQPKFKLIELQQEMKWTEQKAELFIEKLILEGLLANDNQTNGGWANPDYWFIQLV</sequence>
<dbReference type="InterPro" id="IPR040608">
    <property type="entry name" value="Snf8/Vps36"/>
</dbReference>
<dbReference type="EMBL" id="CAXDID020000034">
    <property type="protein sequence ID" value="CAL5996074.1"/>
    <property type="molecule type" value="Genomic_DNA"/>
</dbReference>
<evidence type="ECO:0000313" key="6">
    <source>
        <dbReference type="EMBL" id="CAL6050828.1"/>
    </source>
</evidence>
<dbReference type="Pfam" id="PF04157">
    <property type="entry name" value="EAP30"/>
    <property type="match status" value="1"/>
</dbReference>
<dbReference type="InterPro" id="IPR036388">
    <property type="entry name" value="WH-like_DNA-bd_sf"/>
</dbReference>
<protein>
    <submittedName>
        <fullName evidence="2">Vacuolar-sorting protein SNF8</fullName>
    </submittedName>
    <submittedName>
        <fullName evidence="4">Vacuolar-sorting_protein SNF8</fullName>
    </submittedName>
</protein>
<dbReference type="InterPro" id="IPR036390">
    <property type="entry name" value="WH_DNA-bd_sf"/>
</dbReference>
<dbReference type="PANTHER" id="PTHR12806:SF0">
    <property type="entry name" value="VACUOLAR-SORTING PROTEIN SNF8"/>
    <property type="match status" value="1"/>
</dbReference>
<comment type="caution">
    <text evidence="2">The sequence shown here is derived from an EMBL/GenBank/DDBJ whole genome shotgun (WGS) entry which is preliminary data.</text>
</comment>
<gene>
    <name evidence="4" type="ORF">HINF_LOCUS14526</name>
    <name evidence="5" type="ORF">HINF_LOCUS26444</name>
    <name evidence="2" type="ORF">HINF_LOCUS34316</name>
    <name evidence="6" type="ORF">HINF_LOCUS44074</name>
    <name evidence="3" type="ORF">HINF_LOCUS58983</name>
</gene>
<dbReference type="AlphaFoldDB" id="A0AA86PXK3"/>
<dbReference type="Gene3D" id="6.10.140.180">
    <property type="match status" value="1"/>
</dbReference>
<evidence type="ECO:0000313" key="5">
    <source>
        <dbReference type="EMBL" id="CAL6018385.1"/>
    </source>
</evidence>
<dbReference type="PANTHER" id="PTHR12806">
    <property type="entry name" value="EAP30 SUBUNIT OF ELL COMPLEX"/>
    <property type="match status" value="1"/>
</dbReference>
<reference evidence="4 7" key="2">
    <citation type="submission" date="2024-07" db="EMBL/GenBank/DDBJ databases">
        <authorList>
            <person name="Akdeniz Z."/>
        </authorList>
    </citation>
    <scope>NUCLEOTIDE SEQUENCE [LARGE SCALE GENOMIC DNA]</scope>
</reference>
<comment type="similarity">
    <text evidence="1">Belongs to the SNF8 family.</text>
</comment>
<dbReference type="InterPro" id="IPR016689">
    <property type="entry name" value="ESCRT-2_cplx_Snf8"/>
</dbReference>
<accession>A0AA86PXK3</accession>
<evidence type="ECO:0000313" key="7">
    <source>
        <dbReference type="Proteomes" id="UP001642409"/>
    </source>
</evidence>
<organism evidence="2">
    <name type="scientific">Hexamita inflata</name>
    <dbReference type="NCBI Taxonomy" id="28002"/>
    <lineage>
        <taxon>Eukaryota</taxon>
        <taxon>Metamonada</taxon>
        <taxon>Diplomonadida</taxon>
        <taxon>Hexamitidae</taxon>
        <taxon>Hexamitinae</taxon>
        <taxon>Hexamita</taxon>
    </lineage>
</organism>
<evidence type="ECO:0000313" key="3">
    <source>
        <dbReference type="EMBL" id="CAI9971338.1"/>
    </source>
</evidence>
<dbReference type="GO" id="GO:0000814">
    <property type="term" value="C:ESCRT II complex"/>
    <property type="evidence" value="ECO:0007669"/>
    <property type="project" value="InterPro"/>
</dbReference>
<evidence type="ECO:0000256" key="1">
    <source>
        <dbReference type="ARBA" id="ARBA00009834"/>
    </source>
</evidence>
<dbReference type="EMBL" id="CATOUU010000764">
    <property type="protein sequence ID" value="CAI9946671.1"/>
    <property type="molecule type" value="Genomic_DNA"/>
</dbReference>
<dbReference type="Gene3D" id="1.10.10.10">
    <property type="entry name" value="Winged helix-like DNA-binding domain superfamily/Winged helix DNA-binding domain"/>
    <property type="match status" value="2"/>
</dbReference>
<dbReference type="Proteomes" id="UP001642409">
    <property type="component" value="Unassembled WGS sequence"/>
</dbReference>
<dbReference type="EMBL" id="CAXDID020000186">
    <property type="protein sequence ID" value="CAL6050828.1"/>
    <property type="molecule type" value="Genomic_DNA"/>
</dbReference>
<dbReference type="GO" id="GO:0043328">
    <property type="term" value="P:protein transport to vacuole involved in ubiquitin-dependent protein catabolic process via the multivesicular body sorting pathway"/>
    <property type="evidence" value="ECO:0007669"/>
    <property type="project" value="TreeGrafter"/>
</dbReference>
<evidence type="ECO:0000313" key="4">
    <source>
        <dbReference type="EMBL" id="CAL5996074.1"/>
    </source>
</evidence>